<dbReference type="CDD" id="cd14726">
    <property type="entry name" value="TraB_PrgY-like"/>
    <property type="match status" value="1"/>
</dbReference>
<proteinExistence type="predicted"/>
<protein>
    <recommendedName>
        <fullName evidence="3">TraB domain-containing protein</fullName>
    </recommendedName>
</protein>
<dbReference type="PANTHER" id="PTHR21530">
    <property type="entry name" value="PHEROMONE SHUTDOWN PROTEIN"/>
    <property type="match status" value="1"/>
</dbReference>
<sequence>MVSSFPYPVLTLKSLAPSYYFVSFRMERFTSTTKARVSILAPPQEFDYQTEIMEETISAVSSELPELMDLVDEGRLVMVEKRRFGPVPKWRRDFLEPEVIWLVDTSHTSQKSAKDVERVVRALRPDNVVVELCRSRQVTLIPPKKFLVPSQNSCFLFDVYECTFRAGIMYTANVEEDAPFLKSNMFSLGGEGFFGAVIRSLYLGGQTALGLWLLLAILSSKIPLGENQSFGDEFRAAQKASEEDKELDAGPFQLYDQLSKSYPSLLQPLIYERDAYPAWSLKRSKAVNGSKRVVGVLGNGHLNGVVYSLISDVGDLRFRDLAGDEAGGGSNGWMVSFLKSLLREGILGFMLVGIL</sequence>
<comment type="caution">
    <text evidence="1">The sequence shown here is derived from an EMBL/GenBank/DDBJ whole genome shotgun (WGS) entry which is preliminary data.</text>
</comment>
<dbReference type="InterPro" id="IPR046345">
    <property type="entry name" value="TraB_PrgY-like"/>
</dbReference>
<gene>
    <name evidence="1" type="ORF">HPP92_019911</name>
</gene>
<organism evidence="1 2">
    <name type="scientific">Vanilla planifolia</name>
    <name type="common">Vanilla</name>
    <dbReference type="NCBI Taxonomy" id="51239"/>
    <lineage>
        <taxon>Eukaryota</taxon>
        <taxon>Viridiplantae</taxon>
        <taxon>Streptophyta</taxon>
        <taxon>Embryophyta</taxon>
        <taxon>Tracheophyta</taxon>
        <taxon>Spermatophyta</taxon>
        <taxon>Magnoliopsida</taxon>
        <taxon>Liliopsida</taxon>
        <taxon>Asparagales</taxon>
        <taxon>Orchidaceae</taxon>
        <taxon>Vanilloideae</taxon>
        <taxon>Vanilleae</taxon>
        <taxon>Vanilla</taxon>
    </lineage>
</organism>
<accession>A0A835QDE0</accession>
<reference evidence="1 2" key="1">
    <citation type="journal article" date="2020" name="Nat. Food">
        <title>A phased Vanilla planifolia genome enables genetic improvement of flavour and production.</title>
        <authorList>
            <person name="Hasing T."/>
            <person name="Tang H."/>
            <person name="Brym M."/>
            <person name="Khazi F."/>
            <person name="Huang T."/>
            <person name="Chambers A.H."/>
        </authorList>
    </citation>
    <scope>NUCLEOTIDE SEQUENCE [LARGE SCALE GENOMIC DNA]</scope>
    <source>
        <tissue evidence="1">Leaf</tissue>
    </source>
</reference>
<dbReference type="EMBL" id="JADCNM010000010">
    <property type="protein sequence ID" value="KAG0465747.1"/>
    <property type="molecule type" value="Genomic_DNA"/>
</dbReference>
<dbReference type="OrthoDB" id="48306at2759"/>
<dbReference type="PANTHER" id="PTHR21530:SF0">
    <property type="entry name" value="TRAB FAMILY PROTEIN"/>
    <property type="match status" value="1"/>
</dbReference>
<evidence type="ECO:0000313" key="2">
    <source>
        <dbReference type="Proteomes" id="UP000639772"/>
    </source>
</evidence>
<evidence type="ECO:0008006" key="3">
    <source>
        <dbReference type="Google" id="ProtNLM"/>
    </source>
</evidence>
<dbReference type="AlphaFoldDB" id="A0A835QDE0"/>
<evidence type="ECO:0000313" key="1">
    <source>
        <dbReference type="EMBL" id="KAG0465747.1"/>
    </source>
</evidence>
<dbReference type="Proteomes" id="UP000639772">
    <property type="component" value="Chromosome 10"/>
</dbReference>
<name>A0A835QDE0_VANPL</name>